<dbReference type="Pfam" id="PF03734">
    <property type="entry name" value="YkuD"/>
    <property type="match status" value="1"/>
</dbReference>
<keyword evidence="9" id="KW-1185">Reference proteome</keyword>
<evidence type="ECO:0000256" key="2">
    <source>
        <dbReference type="ARBA" id="ARBA00022679"/>
    </source>
</evidence>
<evidence type="ECO:0000259" key="7">
    <source>
        <dbReference type="Pfam" id="PF03734"/>
    </source>
</evidence>
<comment type="pathway">
    <text evidence="1">Cell wall biogenesis; peptidoglycan biosynthesis.</text>
</comment>
<evidence type="ECO:0000256" key="5">
    <source>
        <dbReference type="ARBA" id="ARBA00023316"/>
    </source>
</evidence>
<dbReference type="EMBL" id="BAAATR010000051">
    <property type="protein sequence ID" value="GAA2274893.1"/>
    <property type="molecule type" value="Genomic_DNA"/>
</dbReference>
<keyword evidence="5" id="KW-0961">Cell wall biogenesis/degradation</keyword>
<dbReference type="Proteomes" id="UP001500305">
    <property type="component" value="Unassembled WGS sequence"/>
</dbReference>
<evidence type="ECO:0000313" key="9">
    <source>
        <dbReference type="Proteomes" id="UP001500305"/>
    </source>
</evidence>
<keyword evidence="3" id="KW-0133">Cell shape</keyword>
<protein>
    <recommendedName>
        <fullName evidence="7">L,D-TPase catalytic domain-containing protein</fullName>
    </recommendedName>
</protein>
<evidence type="ECO:0000256" key="6">
    <source>
        <dbReference type="SAM" id="Phobius"/>
    </source>
</evidence>
<keyword evidence="2" id="KW-0808">Transferase</keyword>
<keyword evidence="6" id="KW-1133">Transmembrane helix</keyword>
<evidence type="ECO:0000256" key="4">
    <source>
        <dbReference type="ARBA" id="ARBA00022984"/>
    </source>
</evidence>
<feature type="transmembrane region" description="Helical" evidence="6">
    <location>
        <begin position="48"/>
        <end position="68"/>
    </location>
</feature>
<dbReference type="CDD" id="cd16913">
    <property type="entry name" value="YkuD_like"/>
    <property type="match status" value="1"/>
</dbReference>
<organism evidence="8 9">
    <name type="scientific">Kitasatospora cystarginea</name>
    <dbReference type="NCBI Taxonomy" id="58350"/>
    <lineage>
        <taxon>Bacteria</taxon>
        <taxon>Bacillati</taxon>
        <taxon>Actinomycetota</taxon>
        <taxon>Actinomycetes</taxon>
        <taxon>Kitasatosporales</taxon>
        <taxon>Streptomycetaceae</taxon>
        <taxon>Kitasatospora</taxon>
    </lineage>
</organism>
<accession>A0ABN3EXJ2</accession>
<feature type="domain" description="L,D-TPase catalytic" evidence="7">
    <location>
        <begin position="105"/>
        <end position="226"/>
    </location>
</feature>
<evidence type="ECO:0000313" key="8">
    <source>
        <dbReference type="EMBL" id="GAA2274893.1"/>
    </source>
</evidence>
<evidence type="ECO:0000256" key="1">
    <source>
        <dbReference type="ARBA" id="ARBA00004752"/>
    </source>
</evidence>
<proteinExistence type="predicted"/>
<name>A0ABN3EXJ2_9ACTN</name>
<gene>
    <name evidence="8" type="ORF">GCM10010430_71080</name>
</gene>
<dbReference type="InterPro" id="IPR038063">
    <property type="entry name" value="Transpep_catalytic_dom"/>
</dbReference>
<keyword evidence="6" id="KW-0812">Transmembrane</keyword>
<evidence type="ECO:0000256" key="3">
    <source>
        <dbReference type="ARBA" id="ARBA00022960"/>
    </source>
</evidence>
<dbReference type="Gene3D" id="2.40.440.10">
    <property type="entry name" value="L,D-transpeptidase catalytic domain-like"/>
    <property type="match status" value="1"/>
</dbReference>
<comment type="caution">
    <text evidence="8">The sequence shown here is derived from an EMBL/GenBank/DDBJ whole genome shotgun (WGS) entry which is preliminary data.</text>
</comment>
<sequence length="228" mass="23838">MPDLDDTARGDRLSVALHGLASNTPAALPLPYQTVRDRGLRRRRRRGIAAAVGTVCAVALLGSGGLLLQGRHGAAPSVVPAITPSGSASPAPSGTPTATAARPPIRVDLARHLVIVGADGATRELPATAGAPAHPTRTGWMTVAGKPGTMGFDFAGSSTEEQYRVSMDWCVQLADRSGYPTYVCGMPFLTGTVFGHENVTHENIGLSTEDARWYFEHVSVGDRVEVSG</sequence>
<dbReference type="RefSeq" id="WP_344640703.1">
    <property type="nucleotide sequence ID" value="NZ_BAAATR010000051.1"/>
</dbReference>
<keyword evidence="6" id="KW-0472">Membrane</keyword>
<dbReference type="SUPFAM" id="SSF141523">
    <property type="entry name" value="L,D-transpeptidase catalytic domain-like"/>
    <property type="match status" value="1"/>
</dbReference>
<reference evidence="8 9" key="1">
    <citation type="journal article" date="2019" name="Int. J. Syst. Evol. Microbiol.">
        <title>The Global Catalogue of Microorganisms (GCM) 10K type strain sequencing project: providing services to taxonomists for standard genome sequencing and annotation.</title>
        <authorList>
            <consortium name="The Broad Institute Genomics Platform"/>
            <consortium name="The Broad Institute Genome Sequencing Center for Infectious Disease"/>
            <person name="Wu L."/>
            <person name="Ma J."/>
        </authorList>
    </citation>
    <scope>NUCLEOTIDE SEQUENCE [LARGE SCALE GENOMIC DNA]</scope>
    <source>
        <strain evidence="8 9">JCM 7356</strain>
    </source>
</reference>
<dbReference type="InterPro" id="IPR005490">
    <property type="entry name" value="LD_TPept_cat_dom"/>
</dbReference>
<keyword evidence="4" id="KW-0573">Peptidoglycan synthesis</keyword>